<reference evidence="2" key="1">
    <citation type="submission" date="2021-07" db="EMBL/GenBank/DDBJ databases">
        <title>Genome Resource of American Ginseng Black Spot Pathogen Alternaria panax.</title>
        <authorList>
            <person name="Qiu C."/>
            <person name="Wang W."/>
            <person name="Liu Z."/>
        </authorList>
    </citation>
    <scope>NUCLEOTIDE SEQUENCE</scope>
    <source>
        <strain evidence="2">BNCC115425</strain>
    </source>
</reference>
<dbReference type="AlphaFoldDB" id="A0AAD4FGA6"/>
<evidence type="ECO:0000259" key="1">
    <source>
        <dbReference type="PROSITE" id="PS50181"/>
    </source>
</evidence>
<protein>
    <recommendedName>
        <fullName evidence="1">F-box domain-containing protein</fullName>
    </recommendedName>
</protein>
<evidence type="ECO:0000313" key="2">
    <source>
        <dbReference type="EMBL" id="KAG9189532.1"/>
    </source>
</evidence>
<evidence type="ECO:0000313" key="3">
    <source>
        <dbReference type="Proteomes" id="UP001199106"/>
    </source>
</evidence>
<dbReference type="SUPFAM" id="SSF81383">
    <property type="entry name" value="F-box domain"/>
    <property type="match status" value="1"/>
</dbReference>
<dbReference type="Proteomes" id="UP001199106">
    <property type="component" value="Unassembled WGS sequence"/>
</dbReference>
<organism evidence="2 3">
    <name type="scientific">Alternaria panax</name>
    <dbReference type="NCBI Taxonomy" id="48097"/>
    <lineage>
        <taxon>Eukaryota</taxon>
        <taxon>Fungi</taxon>
        <taxon>Dikarya</taxon>
        <taxon>Ascomycota</taxon>
        <taxon>Pezizomycotina</taxon>
        <taxon>Dothideomycetes</taxon>
        <taxon>Pleosporomycetidae</taxon>
        <taxon>Pleosporales</taxon>
        <taxon>Pleosporineae</taxon>
        <taxon>Pleosporaceae</taxon>
        <taxon>Alternaria</taxon>
        <taxon>Alternaria sect. Panax</taxon>
    </lineage>
</organism>
<name>A0AAD4FGA6_9PLEO</name>
<sequence length="290" mass="32758">MNVNFFRYAADELKKLGVTFEVLRKAARYEKSNKLLVKAGWTTPVPHSVGEAMIEKLPMKLANELMGYLPPHDLTKLARASKRCHDFAQSLLWGSIELHRKDAHHKCFTLSKRNYTREYLDDQLRDPWSYRNCDSTDVEFNLRNLHFGAAIKQLCEPTGISESWGRLAPLVRHLCLTVTPNSPSQIWNTILSLPDLNTLEVIGEHSQDRLGPPAAQSLRRPVATKVQNVRLRGYIPVEFVSAICKASASSIESLDFGVLEKPQFFKGCAYEELCCEETGFPLCIAPQGIL</sequence>
<proteinExistence type="predicted"/>
<dbReference type="EMBL" id="JAANER010000005">
    <property type="protein sequence ID" value="KAG9189532.1"/>
    <property type="molecule type" value="Genomic_DNA"/>
</dbReference>
<comment type="caution">
    <text evidence="2">The sequence shown here is derived from an EMBL/GenBank/DDBJ whole genome shotgun (WGS) entry which is preliminary data.</text>
</comment>
<feature type="domain" description="F-box" evidence="1">
    <location>
        <begin position="51"/>
        <end position="96"/>
    </location>
</feature>
<accession>A0AAD4FGA6</accession>
<dbReference type="InterPro" id="IPR036047">
    <property type="entry name" value="F-box-like_dom_sf"/>
</dbReference>
<keyword evidence="3" id="KW-1185">Reference proteome</keyword>
<dbReference type="PROSITE" id="PS50181">
    <property type="entry name" value="FBOX"/>
    <property type="match status" value="1"/>
</dbReference>
<dbReference type="InterPro" id="IPR001810">
    <property type="entry name" value="F-box_dom"/>
</dbReference>
<gene>
    <name evidence="2" type="ORF">G6011_06400</name>
</gene>